<evidence type="ECO:0000313" key="13">
    <source>
        <dbReference type="Proteomes" id="UP000008385"/>
    </source>
</evidence>
<evidence type="ECO:0000256" key="1">
    <source>
        <dbReference type="ARBA" id="ARBA00000085"/>
    </source>
</evidence>
<dbReference type="EC" id="2.7.13.3" evidence="3"/>
<dbReference type="InterPro" id="IPR036097">
    <property type="entry name" value="HisK_dim/P_sf"/>
</dbReference>
<evidence type="ECO:0000256" key="8">
    <source>
        <dbReference type="SAM" id="Coils"/>
    </source>
</evidence>
<dbReference type="Gene3D" id="3.30.565.10">
    <property type="entry name" value="Histidine kinase-like ATPase, C-terminal domain"/>
    <property type="match status" value="1"/>
</dbReference>
<keyword evidence="8" id="KW-0175">Coiled coil</keyword>
<evidence type="ECO:0000259" key="10">
    <source>
        <dbReference type="PROSITE" id="PS50110"/>
    </source>
</evidence>
<dbReference type="SMART" id="SM00387">
    <property type="entry name" value="HATPase_c"/>
    <property type="match status" value="1"/>
</dbReference>
<dbReference type="OrthoDB" id="8552871at2"/>
<evidence type="ECO:0000256" key="2">
    <source>
        <dbReference type="ARBA" id="ARBA00004429"/>
    </source>
</evidence>
<dbReference type="InterPro" id="IPR003594">
    <property type="entry name" value="HATPase_dom"/>
</dbReference>
<dbReference type="InterPro" id="IPR005467">
    <property type="entry name" value="His_kinase_dom"/>
</dbReference>
<dbReference type="Gene3D" id="3.40.50.2300">
    <property type="match status" value="2"/>
</dbReference>
<dbReference type="InterPro" id="IPR011006">
    <property type="entry name" value="CheY-like_superfamily"/>
</dbReference>
<dbReference type="FunFam" id="3.30.565.10:FF:000006">
    <property type="entry name" value="Sensor histidine kinase WalK"/>
    <property type="match status" value="1"/>
</dbReference>
<evidence type="ECO:0000256" key="5">
    <source>
        <dbReference type="ARBA" id="ARBA00022679"/>
    </source>
</evidence>
<sequence>MLVPAPAPPTVKVLIVDDQPANLLALEVVLQEIGATLVRAGSGEEALARTLQDDFAAILLDIRMPGMDGFEAARLIRSRPRSRTTPILFVTASDSAELYLEDAYALGAVDFLTKPLHPAALKGKVSFFIELQRSRDELRAAERQAVNERAFLSAVLEAVQDGIVACDPHGALTLFNRATRELHGLPAAPLPATRWPEYYDLYRPDGHTPLWAQEIPLVRALAGERVRNVEMVVAPRNGPRRTLVASGQTLYDPSTGAKLGAVVSMHDVTAEREADAARAAALREQARREQAEATAELLRVSEERLRRLAEQLAESDRRKTEFLATLAHELRNPLAPLRNGLHLMQRAQEPEVLERTRDMMERQLSHMVRLIDDLLDIARVTSGKVELKKERIDLRQVVDSAVEISLPTLEAAGHRLEVRLPPEPLPLDVDPTRIAQVLGNLLNNAAKYTPDDGQVVLQARRQEGQVVISVTDSGVGIPAEALPRVFEMFTQVGRNGDRSQGGLGIGLALVRALVELHGGTVTASSAGPGRGSTFTVQLPLAADLPAAEAAPAPGADGAAAGESLQVLVVDDNQDAAESLAMILEMSGHRARVAHDGDQALALAREFRPQVVFLDIGMPGKNGYEVAREMRQQARKLGRQPVLVALTGWGGQDDLARSRAAGFDHHLTKPADIAAVENLLAGLEPAV</sequence>
<dbReference type="SMART" id="SM00091">
    <property type="entry name" value="PAS"/>
    <property type="match status" value="1"/>
</dbReference>
<evidence type="ECO:0000256" key="4">
    <source>
        <dbReference type="ARBA" id="ARBA00022553"/>
    </source>
</evidence>
<evidence type="ECO:0000256" key="3">
    <source>
        <dbReference type="ARBA" id="ARBA00012438"/>
    </source>
</evidence>
<dbReference type="InterPro" id="IPR036890">
    <property type="entry name" value="HATPase_C_sf"/>
</dbReference>
<dbReference type="NCBIfam" id="TIGR00229">
    <property type="entry name" value="sensory_box"/>
    <property type="match status" value="1"/>
</dbReference>
<dbReference type="SUPFAM" id="SSF52172">
    <property type="entry name" value="CheY-like"/>
    <property type="match status" value="2"/>
</dbReference>
<feature type="domain" description="Response regulatory" evidence="10">
    <location>
        <begin position="565"/>
        <end position="683"/>
    </location>
</feature>
<dbReference type="Pfam" id="PF00072">
    <property type="entry name" value="Response_reg"/>
    <property type="match status" value="2"/>
</dbReference>
<dbReference type="PRINTS" id="PR00344">
    <property type="entry name" value="BCTRLSENSOR"/>
</dbReference>
<dbReference type="eggNOG" id="COG0745">
    <property type="taxonomic scope" value="Bacteria"/>
</dbReference>
<dbReference type="AlphaFoldDB" id="F5XYK3"/>
<accession>F5XYK3</accession>
<dbReference type="HOGENOM" id="CLU_000445_114_15_4"/>
<feature type="modified residue" description="4-aspartylphosphate" evidence="7">
    <location>
        <position position="61"/>
    </location>
</feature>
<dbReference type="PANTHER" id="PTHR43047">
    <property type="entry name" value="TWO-COMPONENT HISTIDINE PROTEIN KINASE"/>
    <property type="match status" value="1"/>
</dbReference>
<keyword evidence="13" id="KW-1185">Reference proteome</keyword>
<keyword evidence="6 12" id="KW-0418">Kinase</keyword>
<dbReference type="InterPro" id="IPR035965">
    <property type="entry name" value="PAS-like_dom_sf"/>
</dbReference>
<dbReference type="InterPro" id="IPR001789">
    <property type="entry name" value="Sig_transdc_resp-reg_receiver"/>
</dbReference>
<dbReference type="CDD" id="cd00130">
    <property type="entry name" value="PAS"/>
    <property type="match status" value="1"/>
</dbReference>
<evidence type="ECO:0000259" key="9">
    <source>
        <dbReference type="PROSITE" id="PS50109"/>
    </source>
</evidence>
<dbReference type="CDD" id="cd17580">
    <property type="entry name" value="REC_2_DhkD-like"/>
    <property type="match status" value="1"/>
</dbReference>
<dbReference type="InterPro" id="IPR003661">
    <property type="entry name" value="HisK_dim/P_dom"/>
</dbReference>
<feature type="domain" description="Response regulatory" evidence="10">
    <location>
        <begin position="12"/>
        <end position="129"/>
    </location>
</feature>
<dbReference type="SUPFAM" id="SSF47384">
    <property type="entry name" value="Homodimeric domain of signal transducing histidine kinase"/>
    <property type="match status" value="1"/>
</dbReference>
<feature type="modified residue" description="4-aspartylphosphate" evidence="7">
    <location>
        <position position="614"/>
    </location>
</feature>
<evidence type="ECO:0000256" key="6">
    <source>
        <dbReference type="ARBA" id="ARBA00022777"/>
    </source>
</evidence>
<dbReference type="PROSITE" id="PS50112">
    <property type="entry name" value="PAS"/>
    <property type="match status" value="1"/>
</dbReference>
<dbReference type="CDD" id="cd16922">
    <property type="entry name" value="HATPase_EvgS-ArcB-TorS-like"/>
    <property type="match status" value="1"/>
</dbReference>
<dbReference type="eggNOG" id="COG5002">
    <property type="taxonomic scope" value="Bacteria"/>
</dbReference>
<evidence type="ECO:0000259" key="11">
    <source>
        <dbReference type="PROSITE" id="PS50112"/>
    </source>
</evidence>
<dbReference type="Pfam" id="PF02518">
    <property type="entry name" value="HATPase_c"/>
    <property type="match status" value="1"/>
</dbReference>
<dbReference type="GO" id="GO:0000155">
    <property type="term" value="F:phosphorelay sensor kinase activity"/>
    <property type="evidence" value="ECO:0007669"/>
    <property type="project" value="InterPro"/>
</dbReference>
<dbReference type="PROSITE" id="PS50109">
    <property type="entry name" value="HIS_KIN"/>
    <property type="match status" value="1"/>
</dbReference>
<dbReference type="Proteomes" id="UP000008385">
    <property type="component" value="Chromosome"/>
</dbReference>
<dbReference type="eggNOG" id="COG3706">
    <property type="taxonomic scope" value="Bacteria"/>
</dbReference>
<dbReference type="GO" id="GO:0009927">
    <property type="term" value="F:histidine phosphotransfer kinase activity"/>
    <property type="evidence" value="ECO:0007669"/>
    <property type="project" value="TreeGrafter"/>
</dbReference>
<name>F5XYK3_RAMTT</name>
<proteinExistence type="predicted"/>
<dbReference type="Gene3D" id="1.10.287.130">
    <property type="match status" value="1"/>
</dbReference>
<keyword evidence="4 7" id="KW-0597">Phosphoprotein</keyword>
<organism evidence="12 13">
    <name type="scientific">Ramlibacter tataouinensis (strain ATCC BAA-407 / DSM 14655 / LMG 21543 / TTB310)</name>
    <dbReference type="NCBI Taxonomy" id="365046"/>
    <lineage>
        <taxon>Bacteria</taxon>
        <taxon>Pseudomonadati</taxon>
        <taxon>Pseudomonadota</taxon>
        <taxon>Betaproteobacteria</taxon>
        <taxon>Burkholderiales</taxon>
        <taxon>Comamonadaceae</taxon>
        <taxon>Ramlibacter</taxon>
    </lineage>
</organism>
<feature type="domain" description="Histidine kinase" evidence="9">
    <location>
        <begin position="325"/>
        <end position="542"/>
    </location>
</feature>
<dbReference type="SMART" id="SM00388">
    <property type="entry name" value="HisKA"/>
    <property type="match status" value="1"/>
</dbReference>
<dbReference type="SUPFAM" id="SSF55785">
    <property type="entry name" value="PYP-like sensor domain (PAS domain)"/>
    <property type="match status" value="1"/>
</dbReference>
<feature type="domain" description="PAS" evidence="11">
    <location>
        <begin position="148"/>
        <end position="224"/>
    </location>
</feature>
<dbReference type="SMART" id="SM00448">
    <property type="entry name" value="REC"/>
    <property type="match status" value="2"/>
</dbReference>
<dbReference type="GO" id="GO:0005886">
    <property type="term" value="C:plasma membrane"/>
    <property type="evidence" value="ECO:0007669"/>
    <property type="project" value="UniProtKB-SubCell"/>
</dbReference>
<dbReference type="InterPro" id="IPR004358">
    <property type="entry name" value="Sig_transdc_His_kin-like_C"/>
</dbReference>
<evidence type="ECO:0000256" key="7">
    <source>
        <dbReference type="PROSITE-ProRule" id="PRU00169"/>
    </source>
</evidence>
<dbReference type="EMBL" id="CP000245">
    <property type="protein sequence ID" value="AEG93179.1"/>
    <property type="molecule type" value="Genomic_DNA"/>
</dbReference>
<dbReference type="Pfam" id="PF00512">
    <property type="entry name" value="HisKA"/>
    <property type="match status" value="1"/>
</dbReference>
<dbReference type="PROSITE" id="PS50110">
    <property type="entry name" value="RESPONSE_REGULATORY"/>
    <property type="match status" value="2"/>
</dbReference>
<dbReference type="SUPFAM" id="SSF55874">
    <property type="entry name" value="ATPase domain of HSP90 chaperone/DNA topoisomerase II/histidine kinase"/>
    <property type="match status" value="1"/>
</dbReference>
<dbReference type="InterPro" id="IPR000014">
    <property type="entry name" value="PAS"/>
</dbReference>
<dbReference type="Gene3D" id="3.30.450.20">
    <property type="entry name" value="PAS domain"/>
    <property type="match status" value="1"/>
</dbReference>
<dbReference type="InterPro" id="IPR013656">
    <property type="entry name" value="PAS_4"/>
</dbReference>
<dbReference type="CDD" id="cd00082">
    <property type="entry name" value="HisKA"/>
    <property type="match status" value="1"/>
</dbReference>
<keyword evidence="5" id="KW-0808">Transferase</keyword>
<dbReference type="Pfam" id="PF08448">
    <property type="entry name" value="PAS_4"/>
    <property type="match status" value="1"/>
</dbReference>
<evidence type="ECO:0000313" key="12">
    <source>
        <dbReference type="EMBL" id="AEG93179.1"/>
    </source>
</evidence>
<protein>
    <recommendedName>
        <fullName evidence="3">histidine kinase</fullName>
        <ecNumber evidence="3">2.7.13.3</ecNumber>
    </recommendedName>
</protein>
<reference evidence="12 13" key="2">
    <citation type="journal article" date="2011" name="PLoS ONE">
        <title>The Cyst-Dividing Bacterium Ramlibacter tataouinensis TTB310 Genome Reveals a Well-Stocked Toolbox for Adaptation to a Desert Environment.</title>
        <authorList>
            <person name="De Luca G."/>
            <person name="Barakat M."/>
            <person name="Ortet P."/>
            <person name="Fochesato S."/>
            <person name="Jourlin-Castelli C."/>
            <person name="Ansaldi M."/>
            <person name="Py B."/>
            <person name="Fichant G."/>
            <person name="Coutinho P.M."/>
            <person name="Voulhoux R."/>
            <person name="Bastien O."/>
            <person name="Marechal E."/>
            <person name="Henrissat B."/>
            <person name="Quentin Y."/>
            <person name="Noirot P."/>
            <person name="Filloux A."/>
            <person name="Mejean V."/>
            <person name="Dubow M.S."/>
            <person name="Barras F."/>
            <person name="Barbe V."/>
            <person name="Weissenbach J."/>
            <person name="Mihalcescu I."/>
            <person name="Vermeglio A."/>
            <person name="Achouak W."/>
            <person name="Heulin T."/>
        </authorList>
    </citation>
    <scope>NUCLEOTIDE SEQUENCE [LARGE SCALE GENOMIC DNA]</scope>
    <source>
        <strain evidence="13">ATCC BAA-407 / DSM 14655 / LMG 21543 / TTB310</strain>
    </source>
</reference>
<dbReference type="PATRIC" id="fig|365046.3.peg.2132"/>
<comment type="catalytic activity">
    <reaction evidence="1">
        <text>ATP + protein L-histidine = ADP + protein N-phospho-L-histidine.</text>
        <dbReference type="EC" id="2.7.13.3"/>
    </reaction>
</comment>
<dbReference type="PANTHER" id="PTHR43047:SF72">
    <property type="entry name" value="OSMOSENSING HISTIDINE PROTEIN KINASE SLN1"/>
    <property type="match status" value="1"/>
</dbReference>
<feature type="coiled-coil region" evidence="8">
    <location>
        <begin position="274"/>
        <end position="318"/>
    </location>
</feature>
<dbReference type="STRING" id="365046.Rta_20850"/>
<dbReference type="KEGG" id="rta:Rta_20850"/>
<comment type="subcellular location">
    <subcellularLocation>
        <location evidence="2">Cell inner membrane</location>
        <topology evidence="2">Multi-pass membrane protein</topology>
    </subcellularLocation>
</comment>
<dbReference type="RefSeq" id="WP_013901411.1">
    <property type="nucleotide sequence ID" value="NC_015677.1"/>
</dbReference>
<gene>
    <name evidence="12" type="ordered locus">Rta_20850</name>
</gene>
<reference evidence="13" key="1">
    <citation type="submission" date="2006-01" db="EMBL/GenBank/DDBJ databases">
        <title>Genome of the cyst-dividing bacterium Ramlibacter tataouinensis.</title>
        <authorList>
            <person name="Barakat M."/>
            <person name="Ortet P."/>
            <person name="De Luca G."/>
            <person name="Jourlin-Castelli C."/>
            <person name="Ansaldi M."/>
            <person name="Py B."/>
            <person name="Fichant G."/>
            <person name="Coutinho P."/>
            <person name="Voulhoux R."/>
            <person name="Bastien O."/>
            <person name="Roy S."/>
            <person name="Marechal E."/>
            <person name="Henrissat B."/>
            <person name="Quentin Y."/>
            <person name="Noirot P."/>
            <person name="Filloux A."/>
            <person name="Mejean V."/>
            <person name="DuBow M."/>
            <person name="Barras F."/>
            <person name="Heulin T."/>
        </authorList>
    </citation>
    <scope>NUCLEOTIDE SEQUENCE [LARGE SCALE GENOMIC DNA]</scope>
    <source>
        <strain evidence="13">ATCC BAA-407 / DSM 14655 / LMG 21543 / TTB310</strain>
    </source>
</reference>